<evidence type="ECO:0000256" key="5">
    <source>
        <dbReference type="ARBA" id="ARBA00022840"/>
    </source>
</evidence>
<organism evidence="7 8">
    <name type="scientific">Providencia alcalifaciens</name>
    <dbReference type="NCBI Taxonomy" id="126385"/>
    <lineage>
        <taxon>Bacteria</taxon>
        <taxon>Pseudomonadati</taxon>
        <taxon>Pseudomonadota</taxon>
        <taxon>Gammaproteobacteria</taxon>
        <taxon>Enterobacterales</taxon>
        <taxon>Morganellaceae</taxon>
        <taxon>Providencia</taxon>
    </lineage>
</organism>
<comment type="caution">
    <text evidence="7">The sequence shown here is derived from an EMBL/GenBank/DDBJ whole genome shotgun (WGS) entry which is preliminary data.</text>
</comment>
<evidence type="ECO:0000256" key="1">
    <source>
        <dbReference type="ARBA" id="ARBA00001210"/>
    </source>
</evidence>
<proteinExistence type="inferred from homology"/>
<dbReference type="EMBL" id="SMAS01000001">
    <property type="protein sequence ID" value="TCT38455.1"/>
    <property type="molecule type" value="Genomic_DNA"/>
</dbReference>
<dbReference type="GO" id="GO:0005524">
    <property type="term" value="F:ATP binding"/>
    <property type="evidence" value="ECO:0007669"/>
    <property type="project" value="UniProtKB-KW"/>
</dbReference>
<evidence type="ECO:0000313" key="8">
    <source>
        <dbReference type="Proteomes" id="UP000295055"/>
    </source>
</evidence>
<evidence type="ECO:0000313" key="7">
    <source>
        <dbReference type="EMBL" id="TCT38455.1"/>
    </source>
</evidence>
<accession>A0A4R3NR13</accession>
<dbReference type="RefSeq" id="WP_132494709.1">
    <property type="nucleotide sequence ID" value="NZ_SMAS01000001.1"/>
</dbReference>
<dbReference type="InterPro" id="IPR002736">
    <property type="entry name" value="CitG"/>
</dbReference>
<dbReference type="GO" id="GO:0046917">
    <property type="term" value="F:triphosphoribosyl-dephospho-CoA synthase activity"/>
    <property type="evidence" value="ECO:0007669"/>
    <property type="project" value="UniProtKB-UniRule"/>
</dbReference>
<dbReference type="NCBIfam" id="TIGR03125">
    <property type="entry name" value="citrate_citG"/>
    <property type="match status" value="1"/>
</dbReference>
<gene>
    <name evidence="6" type="primary">citG</name>
    <name evidence="7" type="ORF">EC835_101459</name>
</gene>
<evidence type="ECO:0000256" key="6">
    <source>
        <dbReference type="HAMAP-Rule" id="MF_00397"/>
    </source>
</evidence>
<evidence type="ECO:0000256" key="3">
    <source>
        <dbReference type="ARBA" id="ARBA00022679"/>
    </source>
</evidence>
<reference evidence="7 8" key="1">
    <citation type="submission" date="2019-03" db="EMBL/GenBank/DDBJ databases">
        <title>Genomic analyses of the natural microbiome of Caenorhabditis elegans.</title>
        <authorList>
            <person name="Samuel B."/>
        </authorList>
    </citation>
    <scope>NUCLEOTIDE SEQUENCE [LARGE SCALE GENOMIC DNA]</scope>
    <source>
        <strain evidence="7 8">JUb102</strain>
    </source>
</reference>
<dbReference type="AlphaFoldDB" id="A0A4R3NR13"/>
<keyword evidence="3 6" id="KW-0808">Transferase</keyword>
<dbReference type="OrthoDB" id="114886at2"/>
<keyword evidence="5 6" id="KW-0067">ATP-binding</keyword>
<dbReference type="GO" id="GO:0051191">
    <property type="term" value="P:prosthetic group biosynthetic process"/>
    <property type="evidence" value="ECO:0007669"/>
    <property type="project" value="TreeGrafter"/>
</dbReference>
<dbReference type="InterPro" id="IPR017551">
    <property type="entry name" value="TriPribosyl-deP-CoA_syn_CitG"/>
</dbReference>
<dbReference type="HAMAP" id="MF_00397">
    <property type="entry name" value="CitG"/>
    <property type="match status" value="1"/>
</dbReference>
<sequence>MLQQKINRERTLNDDVVNHYSQLAWQAMLAEVNLTPKPGLVDKCNTGAHKDMALTDFHLSANAIAKFFPLFLRAGYEHCQLPINQLLRQIRGIGINCEKAMFCATQGVNTHKGSIFSLGLVLTAVGRLFGLQKRVTPNAISQVVSDMCQGLTAELQQPAEHPTAGQRLFQEYGFTGARGEAEQGYQLVIAYALPHYLKQLADGKQADIALLDTLILLMSLNDDTNIANRGGMAGLQWIKQQATNLLHQGIQDEQDLSKVQQFDLQCIEKNLSPGGSADLLILTWFFARLPTNTYLAS</sequence>
<evidence type="ECO:0000256" key="2">
    <source>
        <dbReference type="ARBA" id="ARBA00006812"/>
    </source>
</evidence>
<protein>
    <recommendedName>
        <fullName evidence="6">Probable 2-(5''-triphosphoribosyl)-3'-dephosphocoenzyme-A synthase</fullName>
        <shortName evidence="6">2-(5''-triphosphoribosyl)-3'-dephospho-CoA synthase</shortName>
        <ecNumber evidence="6">2.4.2.52</ecNumber>
    </recommendedName>
</protein>
<name>A0A4R3NR13_9GAMM</name>
<keyword evidence="4 6" id="KW-0547">Nucleotide-binding</keyword>
<dbReference type="Gene3D" id="1.10.4200.10">
    <property type="entry name" value="Triphosphoribosyl-dephospho-CoA protein"/>
    <property type="match status" value="2"/>
</dbReference>
<dbReference type="EC" id="2.4.2.52" evidence="6"/>
<dbReference type="Proteomes" id="UP000295055">
    <property type="component" value="Unassembled WGS sequence"/>
</dbReference>
<comment type="similarity">
    <text evidence="2 6">Belongs to the CitG/MdcB family.</text>
</comment>
<dbReference type="PANTHER" id="PTHR30201">
    <property type="entry name" value="TRIPHOSPHORIBOSYL-DEPHOSPHO-COA SYNTHASE"/>
    <property type="match status" value="1"/>
</dbReference>
<comment type="catalytic activity">
    <reaction evidence="1 6">
        <text>3'-dephospho-CoA + ATP = 2'-(5''-triphospho-alpha-D-ribosyl)-3'-dephospho-CoA + adenine</text>
        <dbReference type="Rhea" id="RHEA:15117"/>
        <dbReference type="ChEBI" id="CHEBI:16708"/>
        <dbReference type="ChEBI" id="CHEBI:30616"/>
        <dbReference type="ChEBI" id="CHEBI:57328"/>
        <dbReference type="ChEBI" id="CHEBI:61378"/>
        <dbReference type="EC" id="2.4.2.52"/>
    </reaction>
</comment>
<dbReference type="PANTHER" id="PTHR30201:SF2">
    <property type="entry name" value="2-(5''-TRIPHOSPHORIBOSYL)-3'-DEPHOSPHOCOENZYME-A SYNTHASE"/>
    <property type="match status" value="1"/>
</dbReference>
<dbReference type="Pfam" id="PF01874">
    <property type="entry name" value="CitG"/>
    <property type="match status" value="1"/>
</dbReference>
<evidence type="ECO:0000256" key="4">
    <source>
        <dbReference type="ARBA" id="ARBA00022741"/>
    </source>
</evidence>